<feature type="domain" description="C2H2-type" evidence="14">
    <location>
        <begin position="1551"/>
        <end position="1578"/>
    </location>
</feature>
<feature type="domain" description="C2H2-type" evidence="14">
    <location>
        <begin position="849"/>
        <end position="876"/>
    </location>
</feature>
<evidence type="ECO:0000256" key="5">
    <source>
        <dbReference type="ARBA" id="ARBA00022737"/>
    </source>
</evidence>
<comment type="subcellular location">
    <subcellularLocation>
        <location evidence="2">Nucleus</location>
    </subcellularLocation>
</comment>
<feature type="domain" description="C2H2-type" evidence="14">
    <location>
        <begin position="989"/>
        <end position="1016"/>
    </location>
</feature>
<sequence>MPKILQRGNPDFASPGRRGSERDPQPQATPPKLSPRPRPSGPTQPAPTPGVAGAAARMNPAQGCVTFEDVFVYFSREEWELLEEAQRVLYRDVMLENFALVSSLGLAVSRSHVGTQMEPEGSPGCLRSIHTGEKPCKCKRCGKAFCKWTYLSQHQRTHTGENVTPEENVCQRKHLARHLRNYTKEKPCDHRNMGASPFKRSFGTTGPPYFSVIFLLQAAFAPGGFAVARKNRNNAHCLVDAGYQLHYPEICARRIDAVPMTAQKRGVSRLPAPLRRDFRHRHRDVFCLCQDYPHWRQRLRDWGGSASHAAVRNRAGEDGKIHAFVALHEPRRGIGCLARRCPPGLRPSRGLRIRTLSSYAPGRGALSLCAFSHGETSSEGAGRPQGLPDPMAALALMDGAQLSLLLSVKAAEGGHSRRKCGEVPSTGIDGLWCGCVTFEDVFVYFSQEEWELLEEAQRLLYRDVMLENLALVASLASQCPHFLVFHTHVCDGLRLFTKVNVYLTILFLLSGRWRVTDDEETPSEQSISVGVSRLRTPESGAFIQKAHPCEVCDPLLKDILHLAEHQGSHPLQKLYTHGPCGRGFLFSANFYQHQKRYSGEDLFRGDAGGASYMKSCAVHMLGRPFTCRKEGVDLVDSSGLFRCQTPGHEIIPYKRTEFMESFPHSASLGQHQGDHDGLVLFSCTDNGKGLLNTFTLLGNQISHSEVRPFRCLPCGNMSKEKLALTNHRRVHSGETSHVCKECGKAFIHLSHLKMHQKFHSGKRHYTCSECGKAFSRKDTLVQHQRVHTGERSYDCSECGKAYSRSSHLVQHQRIHTGERPYKCSECGKAFSRKDTLVQHQRFHTGERPYECSECGKFFSQSSHLIEHWRIHTGARPYECIECGKFFSHNSSLIKHRRVHTGARSYVCSKCGKAFSCKDTLVQHQIIHTGARPYECSECGKAFSRKDTLVQHQKIHTGERPYECGECGKFFSHSSNLIVHQRIHTGAKPYECSECGKCFSHNSSLILHQRVHTGARPYVCSECGKAYISSSHLVQHKKVHTGARPYECSECGKFFSRNSSLILHQRVHTGEKPYVCSECGKAYSRSSHLVRHQKIHTGEKPHECNSFGAYRIVNLLDSYGCQVPMAFAEMLMDPVQGLVVFTDVAIHFSQEEWGLLDEAQRSLYHSVMLENLALLSSLGCWHGAQDEEAPSEQGDSVGGSQVRTPKPAPSIQKSQPWETCSLLLKDLLRLAEHGGAYPERGLHICGEKHVQHQKHQIRENPSRSDEGRPSFVKNCRGHMTETTFTCREGGKDFPASSGLLQLQLPHVVGKPHWDTAGGEGFQNEQNYYKCTQCGKTFSHKHILVDHEKIHTGEKFYEYRECGKAFRRKFHLHQHQKGHDEGQLYENPECGGFFTQIPGLSDHQGIHTRPRPFECNQCGKGFLRLSQLVGHQKIHTGERPYGCSECGKFFRNRSTLIRHQRVHTGERPYECGECGKAFTRKHKLVEHQKIHSGEKPYECGECGKAFSRKDKIVEHQKIHTGERPYKCSECGKAFSLKHKLVEHQKIHTGVRAYECRECGKFFMGSSSLIIHQRVHTGERPYECDKCGKFFKYRFTLIRHQRTHTGERPDECSNVGNPLVATPHSFDVRQITVEKCI</sequence>
<evidence type="ECO:0000256" key="10">
    <source>
        <dbReference type="ARBA" id="ARBA00023163"/>
    </source>
</evidence>
<reference evidence="16" key="1">
    <citation type="journal article" date="2010" name="Nature">
        <title>The sequence and de novo assembly of the giant panda genome.</title>
        <authorList>
            <person name="Li R."/>
            <person name="Fan W."/>
            <person name="Tian G."/>
            <person name="Zhu H."/>
            <person name="He L."/>
            <person name="Cai J."/>
            <person name="Huang Q."/>
            <person name="Cai Q."/>
            <person name="Li B."/>
            <person name="Bai Y."/>
            <person name="Zhang Z."/>
            <person name="Zhang Y."/>
            <person name="Wang W."/>
            <person name="Li J."/>
            <person name="Wei F."/>
            <person name="Li H."/>
            <person name="Jian M."/>
            <person name="Li J."/>
            <person name="Zhang Z."/>
            <person name="Nielsen R."/>
            <person name="Li D."/>
            <person name="Gu W."/>
            <person name="Yang Z."/>
            <person name="Xuan Z."/>
            <person name="Ryder O.A."/>
            <person name="Leung F.C."/>
            <person name="Zhou Y."/>
            <person name="Cao J."/>
            <person name="Sun X."/>
            <person name="Fu Y."/>
            <person name="Fang X."/>
            <person name="Guo X."/>
            <person name="Wang B."/>
            <person name="Hou R."/>
            <person name="Shen F."/>
            <person name="Mu B."/>
            <person name="Ni P."/>
            <person name="Lin R."/>
            <person name="Qian W."/>
            <person name="Wang G."/>
            <person name="Yu C."/>
            <person name="Nie W."/>
            <person name="Wang J."/>
            <person name="Wu Z."/>
            <person name="Liang H."/>
            <person name="Min J."/>
            <person name="Wu Q."/>
            <person name="Cheng S."/>
            <person name="Ruan J."/>
            <person name="Wang M."/>
            <person name="Shi Z."/>
            <person name="Wen M."/>
            <person name="Liu B."/>
            <person name="Ren X."/>
            <person name="Zheng H."/>
            <person name="Dong D."/>
            <person name="Cook K."/>
            <person name="Shan G."/>
            <person name="Zhang H."/>
            <person name="Kosiol C."/>
            <person name="Xie X."/>
            <person name="Lu Z."/>
            <person name="Zheng H."/>
            <person name="Li Y."/>
            <person name="Steiner C.C."/>
            <person name="Lam T.T."/>
            <person name="Lin S."/>
            <person name="Zhang Q."/>
            <person name="Li G."/>
            <person name="Tian J."/>
            <person name="Gong T."/>
            <person name="Liu H."/>
            <person name="Zhang D."/>
            <person name="Fang L."/>
            <person name="Ye C."/>
            <person name="Zhang J."/>
            <person name="Hu W."/>
            <person name="Xu A."/>
            <person name="Ren Y."/>
            <person name="Zhang G."/>
            <person name="Bruford M.W."/>
            <person name="Li Q."/>
            <person name="Ma L."/>
            <person name="Guo Y."/>
            <person name="An N."/>
            <person name="Hu Y."/>
            <person name="Zheng Y."/>
            <person name="Shi Y."/>
            <person name="Li Z."/>
            <person name="Liu Q."/>
            <person name="Chen Y."/>
            <person name="Zhao J."/>
            <person name="Qu N."/>
            <person name="Zhao S."/>
            <person name="Tian F."/>
            <person name="Wang X."/>
            <person name="Wang H."/>
            <person name="Xu L."/>
            <person name="Liu X."/>
            <person name="Vinar T."/>
            <person name="Wang Y."/>
            <person name="Lam T.W."/>
            <person name="Yiu S.M."/>
            <person name="Liu S."/>
            <person name="Zhang H."/>
            <person name="Li D."/>
            <person name="Huang Y."/>
            <person name="Wang X."/>
            <person name="Yang G."/>
            <person name="Jiang Z."/>
            <person name="Wang J."/>
            <person name="Qin N."/>
            <person name="Li L."/>
            <person name="Li J."/>
            <person name="Bolund L."/>
            <person name="Kristiansen K."/>
            <person name="Wong G.K."/>
            <person name="Olson M."/>
            <person name="Zhang X."/>
            <person name="Li S."/>
            <person name="Yang H."/>
            <person name="Wang J."/>
            <person name="Wang J."/>
        </authorList>
    </citation>
    <scope>NUCLEOTIDE SEQUENCE [LARGE SCALE GENOMIC DNA]</scope>
</reference>
<dbReference type="FunFam" id="3.30.160.60:FF:001708">
    <property type="entry name" value="Zinc finger protein 251"/>
    <property type="match status" value="1"/>
</dbReference>
<name>D2HQI9_AILME</name>
<dbReference type="FunFam" id="3.30.160.60:FF:000953">
    <property type="entry name" value="Zinc finger protein 691"/>
    <property type="match status" value="1"/>
</dbReference>
<feature type="compositionally biased region" description="Pro residues" evidence="13">
    <location>
        <begin position="27"/>
        <end position="48"/>
    </location>
</feature>
<dbReference type="SUPFAM" id="SSF109640">
    <property type="entry name" value="KRAB domain (Kruppel-associated box)"/>
    <property type="match status" value="3"/>
</dbReference>
<dbReference type="GO" id="GO:0000978">
    <property type="term" value="F:RNA polymerase II cis-regulatory region sequence-specific DNA binding"/>
    <property type="evidence" value="ECO:0007669"/>
    <property type="project" value="TreeGrafter"/>
</dbReference>
<dbReference type="PROSITE" id="PS50157">
    <property type="entry name" value="ZINC_FINGER_C2H2_2"/>
    <property type="match status" value="25"/>
</dbReference>
<evidence type="ECO:0000259" key="15">
    <source>
        <dbReference type="PROSITE" id="PS50805"/>
    </source>
</evidence>
<feature type="domain" description="C2H2-type" evidence="14">
    <location>
        <begin position="877"/>
        <end position="904"/>
    </location>
</feature>
<dbReference type="SMART" id="SM00349">
    <property type="entry name" value="KRAB"/>
    <property type="match status" value="3"/>
</dbReference>
<feature type="domain" description="C2H2-type" evidence="14">
    <location>
        <begin position="1467"/>
        <end position="1494"/>
    </location>
</feature>
<feature type="domain" description="C2H2-type" evidence="14">
    <location>
        <begin position="793"/>
        <end position="820"/>
    </location>
</feature>
<feature type="domain" description="C2H2-type" evidence="14">
    <location>
        <begin position="933"/>
        <end position="960"/>
    </location>
</feature>
<dbReference type="GO" id="GO:0000122">
    <property type="term" value="P:negative regulation of transcription by RNA polymerase II"/>
    <property type="evidence" value="ECO:0007669"/>
    <property type="project" value="UniProtKB-ARBA"/>
</dbReference>
<dbReference type="FunFam" id="3.30.160.60:FF:000443">
    <property type="entry name" value="Zinc finger protein 41"/>
    <property type="match status" value="3"/>
</dbReference>
<dbReference type="PROSITE" id="PS00028">
    <property type="entry name" value="ZINC_FINGER_C2H2_1"/>
    <property type="match status" value="23"/>
</dbReference>
<evidence type="ECO:0000256" key="6">
    <source>
        <dbReference type="ARBA" id="ARBA00022771"/>
    </source>
</evidence>
<dbReference type="InterPro" id="IPR013087">
    <property type="entry name" value="Znf_C2H2_type"/>
</dbReference>
<dbReference type="FunFam" id="3.30.160.60:FF:000098">
    <property type="entry name" value="Zinc finger protein 614"/>
    <property type="match status" value="2"/>
</dbReference>
<evidence type="ECO:0000256" key="3">
    <source>
        <dbReference type="ARBA" id="ARBA00006991"/>
    </source>
</evidence>
<comment type="function">
    <text evidence="1">May be involved in transcriptional regulation.</text>
</comment>
<dbReference type="EMBL" id="GL193184">
    <property type="protein sequence ID" value="EFB14455.1"/>
    <property type="molecule type" value="Genomic_DNA"/>
</dbReference>
<dbReference type="SUPFAM" id="SSF57667">
    <property type="entry name" value="beta-beta-alpha zinc fingers"/>
    <property type="match status" value="17"/>
</dbReference>
<protein>
    <submittedName>
        <fullName evidence="16">Uncharacterized protein</fullName>
    </submittedName>
</protein>
<feature type="domain" description="C2H2-type" evidence="14">
    <location>
        <begin position="1411"/>
        <end position="1438"/>
    </location>
</feature>
<dbReference type="Gene3D" id="3.30.160.60">
    <property type="entry name" value="Classic Zinc Finger"/>
    <property type="match status" value="24"/>
</dbReference>
<gene>
    <name evidence="16" type="ORF">PANDA_014165</name>
</gene>
<dbReference type="PANTHER" id="PTHR23226:SF432">
    <property type="entry name" value="ZINC FINGER PROTEIN 418"/>
    <property type="match status" value="1"/>
</dbReference>
<feature type="domain" description="C2H2-type" evidence="14">
    <location>
        <begin position="1383"/>
        <end position="1410"/>
    </location>
</feature>
<feature type="domain" description="C2H2-type" evidence="14">
    <location>
        <begin position="1439"/>
        <end position="1466"/>
    </location>
</feature>
<dbReference type="InterPro" id="IPR001909">
    <property type="entry name" value="KRAB"/>
</dbReference>
<feature type="domain" description="C2H2-type" evidence="14">
    <location>
        <begin position="1495"/>
        <end position="1522"/>
    </location>
</feature>
<keyword evidence="5" id="KW-0677">Repeat</keyword>
<dbReference type="FunFam" id="3.30.160.60:FF:001478">
    <property type="entry name" value="Zinc finger protein 134"/>
    <property type="match status" value="2"/>
</dbReference>
<keyword evidence="8" id="KW-0805">Transcription regulation</keyword>
<evidence type="ECO:0000256" key="12">
    <source>
        <dbReference type="PROSITE-ProRule" id="PRU00042"/>
    </source>
</evidence>
<feature type="domain" description="C2H2-type" evidence="14">
    <location>
        <begin position="1355"/>
        <end position="1382"/>
    </location>
</feature>
<feature type="domain" description="C2H2-type" evidence="14">
    <location>
        <begin position="905"/>
        <end position="932"/>
    </location>
</feature>
<feature type="domain" description="C2H2-type" evidence="14">
    <location>
        <begin position="1045"/>
        <end position="1072"/>
    </location>
</feature>
<dbReference type="GO" id="GO:0000981">
    <property type="term" value="F:DNA-binding transcription factor activity, RNA polymerase II-specific"/>
    <property type="evidence" value="ECO:0007669"/>
    <property type="project" value="TreeGrafter"/>
</dbReference>
<evidence type="ECO:0000313" key="16">
    <source>
        <dbReference type="EMBL" id="EFB14455.1"/>
    </source>
</evidence>
<dbReference type="Gene3D" id="6.10.140.140">
    <property type="match status" value="3"/>
</dbReference>
<feature type="domain" description="C2H2-type" evidence="14">
    <location>
        <begin position="765"/>
        <end position="792"/>
    </location>
</feature>
<evidence type="ECO:0000259" key="14">
    <source>
        <dbReference type="PROSITE" id="PS50157"/>
    </source>
</evidence>
<feature type="domain" description="C2H2-type" evidence="14">
    <location>
        <begin position="1017"/>
        <end position="1044"/>
    </location>
</feature>
<dbReference type="PROSITE" id="PS50805">
    <property type="entry name" value="KRAB"/>
    <property type="match status" value="3"/>
</dbReference>
<dbReference type="InterPro" id="IPR036236">
    <property type="entry name" value="Znf_C2H2_sf"/>
</dbReference>
<dbReference type="GO" id="GO:0005634">
    <property type="term" value="C:nucleus"/>
    <property type="evidence" value="ECO:0007669"/>
    <property type="project" value="UniProtKB-SubCell"/>
</dbReference>
<dbReference type="FunFam" id="3.30.160.60:FF:001498">
    <property type="entry name" value="Zinc finger protein 404"/>
    <property type="match status" value="1"/>
</dbReference>
<evidence type="ECO:0000256" key="9">
    <source>
        <dbReference type="ARBA" id="ARBA00023125"/>
    </source>
</evidence>
<feature type="region of interest" description="Disordered" evidence="13">
    <location>
        <begin position="1184"/>
        <end position="1213"/>
    </location>
</feature>
<feature type="domain" description="C2H2-type" evidence="14">
    <location>
        <begin position="1523"/>
        <end position="1550"/>
    </location>
</feature>
<feature type="domain" description="C2H2-type" evidence="14">
    <location>
        <begin position="961"/>
        <end position="988"/>
    </location>
</feature>
<dbReference type="FunFam" id="3.30.160.60:FF:000295">
    <property type="entry name" value="zinc finger protein 19"/>
    <property type="match status" value="2"/>
</dbReference>
<evidence type="ECO:0000256" key="2">
    <source>
        <dbReference type="ARBA" id="ARBA00004123"/>
    </source>
</evidence>
<dbReference type="InterPro" id="IPR036051">
    <property type="entry name" value="KRAB_dom_sf"/>
</dbReference>
<feature type="domain" description="KRAB" evidence="15">
    <location>
        <begin position="436"/>
        <end position="525"/>
    </location>
</feature>
<feature type="domain" description="C2H2-type" evidence="14">
    <location>
        <begin position="821"/>
        <end position="848"/>
    </location>
</feature>
<dbReference type="GO" id="GO:0008270">
    <property type="term" value="F:zinc ion binding"/>
    <property type="evidence" value="ECO:0007669"/>
    <property type="project" value="UniProtKB-KW"/>
</dbReference>
<comment type="similarity">
    <text evidence="3">Belongs to the krueppel C2H2-type zinc-finger protein family.</text>
</comment>
<dbReference type="CDD" id="cd07765">
    <property type="entry name" value="KRAB_A-box"/>
    <property type="match status" value="3"/>
</dbReference>
<evidence type="ECO:0000256" key="8">
    <source>
        <dbReference type="ARBA" id="ARBA00023015"/>
    </source>
</evidence>
<keyword evidence="4" id="KW-0479">Metal-binding</keyword>
<dbReference type="SMART" id="SM00355">
    <property type="entry name" value="ZnF_C2H2"/>
    <property type="match status" value="26"/>
</dbReference>
<dbReference type="Pfam" id="PF01352">
    <property type="entry name" value="KRAB"/>
    <property type="match status" value="3"/>
</dbReference>
<evidence type="ECO:0000256" key="11">
    <source>
        <dbReference type="ARBA" id="ARBA00023242"/>
    </source>
</evidence>
<keyword evidence="9" id="KW-0238">DNA-binding</keyword>
<keyword evidence="6 12" id="KW-0863">Zinc-finger</keyword>
<dbReference type="PANTHER" id="PTHR23226">
    <property type="entry name" value="ZINC FINGER AND SCAN DOMAIN-CONTAINING"/>
    <property type="match status" value="1"/>
</dbReference>
<feature type="domain" description="C2H2-type" evidence="14">
    <location>
        <begin position="1579"/>
        <end position="1606"/>
    </location>
</feature>
<dbReference type="FunFam" id="3.30.160.60:FF:000200">
    <property type="entry name" value="zinc finger protein 510 isoform X2"/>
    <property type="match status" value="1"/>
</dbReference>
<feature type="domain" description="KRAB" evidence="15">
    <location>
        <begin position="65"/>
        <end position="135"/>
    </location>
</feature>
<dbReference type="FunFam" id="3.30.160.60:FF:000184">
    <property type="entry name" value="Zinc finger protein 333"/>
    <property type="match status" value="1"/>
</dbReference>
<feature type="domain" description="C2H2-type" evidence="14">
    <location>
        <begin position="737"/>
        <end position="764"/>
    </location>
</feature>
<feature type="domain" description="C2H2-type" evidence="14">
    <location>
        <begin position="136"/>
        <end position="163"/>
    </location>
</feature>
<dbReference type="FunFam" id="3.30.160.60:FF:002343">
    <property type="entry name" value="Zinc finger protein 33A"/>
    <property type="match status" value="1"/>
</dbReference>
<keyword evidence="7" id="KW-0862">Zinc</keyword>
<dbReference type="FunFam" id="3.30.160.60:FF:000135">
    <property type="entry name" value="Zinc finger protein 358"/>
    <property type="match status" value="1"/>
</dbReference>
<dbReference type="FunFam" id="3.30.160.60:FF:000100">
    <property type="entry name" value="Zinc finger 45-like"/>
    <property type="match status" value="1"/>
</dbReference>
<feature type="domain" description="C2H2-type" evidence="14">
    <location>
        <begin position="709"/>
        <end position="736"/>
    </location>
</feature>
<organism evidence="16">
    <name type="scientific">Ailuropoda melanoleuca</name>
    <name type="common">Giant panda</name>
    <dbReference type="NCBI Taxonomy" id="9646"/>
    <lineage>
        <taxon>Eukaryota</taxon>
        <taxon>Metazoa</taxon>
        <taxon>Chordata</taxon>
        <taxon>Craniata</taxon>
        <taxon>Vertebrata</taxon>
        <taxon>Euteleostomi</taxon>
        <taxon>Mammalia</taxon>
        <taxon>Eutheria</taxon>
        <taxon>Laurasiatheria</taxon>
        <taxon>Carnivora</taxon>
        <taxon>Caniformia</taxon>
        <taxon>Ursidae</taxon>
        <taxon>Ailuropoda</taxon>
    </lineage>
</organism>
<keyword evidence="11" id="KW-0539">Nucleus</keyword>
<evidence type="ECO:0000256" key="4">
    <source>
        <dbReference type="ARBA" id="ARBA00022723"/>
    </source>
</evidence>
<evidence type="ECO:0000256" key="1">
    <source>
        <dbReference type="ARBA" id="ARBA00003767"/>
    </source>
</evidence>
<evidence type="ECO:0000256" key="13">
    <source>
        <dbReference type="SAM" id="MobiDB-lite"/>
    </source>
</evidence>
<feature type="domain" description="C2H2-type" evidence="14">
    <location>
        <begin position="1327"/>
        <end position="1354"/>
    </location>
</feature>
<feature type="domain" description="C2H2-type" evidence="14">
    <location>
        <begin position="1073"/>
        <end position="1100"/>
    </location>
</feature>
<dbReference type="FunFam" id="3.30.160.60:FF:000052">
    <property type="entry name" value="zinc finger protein 546 isoform X1"/>
    <property type="match status" value="1"/>
</dbReference>
<dbReference type="GO" id="GO:0009891">
    <property type="term" value="P:positive regulation of biosynthetic process"/>
    <property type="evidence" value="ECO:0007669"/>
    <property type="project" value="UniProtKB-ARBA"/>
</dbReference>
<dbReference type="FunFam" id="3.30.160.60:FF:000281">
    <property type="entry name" value="Zinc finger protein 558 isoform X1"/>
    <property type="match status" value="1"/>
</dbReference>
<evidence type="ECO:0000256" key="7">
    <source>
        <dbReference type="ARBA" id="ARBA00022833"/>
    </source>
</evidence>
<dbReference type="FunFam" id="3.30.160.60:FF:002129">
    <property type="entry name" value="Zinc finger protein 304"/>
    <property type="match status" value="1"/>
</dbReference>
<feature type="domain" description="KRAB" evidence="15">
    <location>
        <begin position="1138"/>
        <end position="1209"/>
    </location>
</feature>
<dbReference type="InParanoid" id="D2HQI9"/>
<accession>D2HQI9</accession>
<proteinExistence type="inferred from homology"/>
<keyword evidence="10" id="KW-0804">Transcription</keyword>
<dbReference type="FunFam" id="3.30.160.60:FF:000249">
    <property type="entry name" value="Zinc finger protein 154"/>
    <property type="match status" value="2"/>
</dbReference>
<feature type="region of interest" description="Disordered" evidence="13">
    <location>
        <begin position="1"/>
        <end position="55"/>
    </location>
</feature>
<dbReference type="FunFam" id="3.30.160.60:FF:000127">
    <property type="entry name" value="Zinc finger protein 354C"/>
    <property type="match status" value="1"/>
</dbReference>
<dbReference type="Pfam" id="PF00096">
    <property type="entry name" value="zf-C2H2"/>
    <property type="match status" value="20"/>
</dbReference>